<dbReference type="PANTHER" id="PTHR10044:SF139">
    <property type="entry name" value="DEATH-ASSOCIATED INHIBITOR OF APOPTOSIS 2"/>
    <property type="match status" value="1"/>
</dbReference>
<reference evidence="2" key="1">
    <citation type="submission" date="2021-02" db="EMBL/GenBank/DDBJ databases">
        <authorList>
            <person name="Nowell W R."/>
        </authorList>
    </citation>
    <scope>NUCLEOTIDE SEQUENCE</scope>
</reference>
<dbReference type="GO" id="GO:0051726">
    <property type="term" value="P:regulation of cell cycle"/>
    <property type="evidence" value="ECO:0007669"/>
    <property type="project" value="TreeGrafter"/>
</dbReference>
<feature type="region of interest" description="Disordered" evidence="1">
    <location>
        <begin position="130"/>
        <end position="154"/>
    </location>
</feature>
<dbReference type="Proteomes" id="UP000681722">
    <property type="component" value="Unassembled WGS sequence"/>
</dbReference>
<evidence type="ECO:0000313" key="3">
    <source>
        <dbReference type="EMBL" id="CAF4289920.1"/>
    </source>
</evidence>
<dbReference type="SMART" id="SM00238">
    <property type="entry name" value="BIR"/>
    <property type="match status" value="2"/>
</dbReference>
<dbReference type="PROSITE" id="PS50143">
    <property type="entry name" value="BIR_REPEAT_2"/>
    <property type="match status" value="2"/>
</dbReference>
<sequence>MSIKVASRNSSSLSTSEPLKQKTYEIYPNTTKLSSSAQIQYETAKDIFHNTCGSFVENFKNYSGSLRTHTIIEISSAGLVYVDNTNDVRCNQCQIRIFNLTRDMKPFEEHRRQSPACPFVKQILGKDNEQDETISNQTSSPAKTKSQKFKKTETSTYVNDIKREEEKEKDSVLNFFETKITQQARDRTFSHWPHKVPEIHKLLSSNCPYVKFIINKSSSLNNIRILNESSRQTSPLPPTVSNGGVENSNVIRSNEIVLTAACNAGYIEIPKRHASFASWPQESLPSVDDMAKSGFFYTGTNTIVTCFYCNGSLQNWGKNEEKTVLHRKYM</sequence>
<dbReference type="GO" id="GO:0005737">
    <property type="term" value="C:cytoplasm"/>
    <property type="evidence" value="ECO:0007669"/>
    <property type="project" value="TreeGrafter"/>
</dbReference>
<protein>
    <submittedName>
        <fullName evidence="2">Uncharacterized protein</fullName>
    </submittedName>
</protein>
<feature type="compositionally biased region" description="Polar residues" evidence="1">
    <location>
        <begin position="133"/>
        <end position="144"/>
    </location>
</feature>
<dbReference type="Pfam" id="PF00653">
    <property type="entry name" value="BIR"/>
    <property type="match status" value="2"/>
</dbReference>
<dbReference type="EMBL" id="CAJOBC010082664">
    <property type="protein sequence ID" value="CAF4289920.1"/>
    <property type="molecule type" value="Genomic_DNA"/>
</dbReference>
<dbReference type="EMBL" id="CAJNOQ010017253">
    <property type="protein sequence ID" value="CAF1395789.1"/>
    <property type="molecule type" value="Genomic_DNA"/>
</dbReference>
<dbReference type="Gene3D" id="1.10.1170.10">
    <property type="entry name" value="Inhibitor Of Apoptosis Protein (2mihbC-IAP-1), Chain A"/>
    <property type="match status" value="2"/>
</dbReference>
<dbReference type="InterPro" id="IPR050784">
    <property type="entry name" value="IAP"/>
</dbReference>
<proteinExistence type="predicted"/>
<dbReference type="GO" id="GO:0005634">
    <property type="term" value="C:nucleus"/>
    <property type="evidence" value="ECO:0007669"/>
    <property type="project" value="TreeGrafter"/>
</dbReference>
<dbReference type="InterPro" id="IPR001370">
    <property type="entry name" value="BIR_rpt"/>
</dbReference>
<dbReference type="Proteomes" id="UP000663829">
    <property type="component" value="Unassembled WGS sequence"/>
</dbReference>
<comment type="caution">
    <text evidence="2">The sequence shown here is derived from an EMBL/GenBank/DDBJ whole genome shotgun (WGS) entry which is preliminary data.</text>
</comment>
<dbReference type="PANTHER" id="PTHR10044">
    <property type="entry name" value="INHIBITOR OF APOPTOSIS"/>
    <property type="match status" value="1"/>
</dbReference>
<dbReference type="OrthoDB" id="774873at2759"/>
<evidence type="ECO:0000313" key="4">
    <source>
        <dbReference type="Proteomes" id="UP000663829"/>
    </source>
</evidence>
<name>A0A815KHQ8_9BILA</name>
<accession>A0A815KHQ8</accession>
<evidence type="ECO:0000313" key="2">
    <source>
        <dbReference type="EMBL" id="CAF1395789.1"/>
    </source>
</evidence>
<evidence type="ECO:0000256" key="1">
    <source>
        <dbReference type="SAM" id="MobiDB-lite"/>
    </source>
</evidence>
<dbReference type="AlphaFoldDB" id="A0A815KHQ8"/>
<keyword evidence="4" id="KW-1185">Reference proteome</keyword>
<dbReference type="CDD" id="cd00022">
    <property type="entry name" value="BIR"/>
    <property type="match status" value="1"/>
</dbReference>
<dbReference type="SUPFAM" id="SSF57924">
    <property type="entry name" value="Inhibitor of apoptosis (IAP) repeat"/>
    <property type="match status" value="2"/>
</dbReference>
<gene>
    <name evidence="2" type="ORF">GPM918_LOCUS33022</name>
    <name evidence="3" type="ORF">SRO942_LOCUS33695</name>
</gene>
<organism evidence="2 4">
    <name type="scientific">Didymodactylos carnosus</name>
    <dbReference type="NCBI Taxonomy" id="1234261"/>
    <lineage>
        <taxon>Eukaryota</taxon>
        <taxon>Metazoa</taxon>
        <taxon>Spiralia</taxon>
        <taxon>Gnathifera</taxon>
        <taxon>Rotifera</taxon>
        <taxon>Eurotatoria</taxon>
        <taxon>Bdelloidea</taxon>
        <taxon>Philodinida</taxon>
        <taxon>Philodinidae</taxon>
        <taxon>Didymodactylos</taxon>
    </lineage>
</organism>